<sequence length="355" mass="40243">MEDCTEKHTPTKKKSSNVVTLFLLILKFIKEWQEEEVPIREFVDQSMRITKLDQLKVPKNIIKTHRKQYCTMVLQHLNLFGIYLNPICHNIQKHSSNRSSLSNFPPETYSVAPSIPKSIKSLQEGCIENTNLCEDSEISDSDSEILNKNKENRVSSNRSSLSNFPHETYSVAPSIPKSIKSLQEGCIENTNLCEDSEISDSDSEILNKNKENRVCILSNELIKGPINGPFEEPLNGPFEEQLNGPIEGSINEPINRKRKYMNTVTFMVLEAKRLYNIEQDDSCRMMLRHIGKENWNWNENNGNVNTPPVATNHNEVDLAGNVPKQNGSGPTNGKPRSSKPPRHNDKEALVNNTTA</sequence>
<feature type="compositionally biased region" description="Low complexity" evidence="1">
    <location>
        <begin position="154"/>
        <end position="163"/>
    </location>
</feature>
<organism evidence="2 3">
    <name type="scientific">Hypothenemus hampei</name>
    <name type="common">Coffee berry borer</name>
    <dbReference type="NCBI Taxonomy" id="57062"/>
    <lineage>
        <taxon>Eukaryota</taxon>
        <taxon>Metazoa</taxon>
        <taxon>Ecdysozoa</taxon>
        <taxon>Arthropoda</taxon>
        <taxon>Hexapoda</taxon>
        <taxon>Insecta</taxon>
        <taxon>Pterygota</taxon>
        <taxon>Neoptera</taxon>
        <taxon>Endopterygota</taxon>
        <taxon>Coleoptera</taxon>
        <taxon>Polyphaga</taxon>
        <taxon>Cucujiformia</taxon>
        <taxon>Curculionidae</taxon>
        <taxon>Scolytinae</taxon>
        <taxon>Hypothenemus</taxon>
    </lineage>
</organism>
<keyword evidence="3" id="KW-1185">Reference proteome</keyword>
<dbReference type="EMBL" id="JBDJPC010000028">
    <property type="protein sequence ID" value="KAL1487562.1"/>
    <property type="molecule type" value="Genomic_DNA"/>
</dbReference>
<evidence type="ECO:0000313" key="3">
    <source>
        <dbReference type="Proteomes" id="UP001566132"/>
    </source>
</evidence>
<name>A0ABD1E0P6_HYPHA</name>
<proteinExistence type="predicted"/>
<accession>A0ABD1E0P6</accession>
<comment type="caution">
    <text evidence="2">The sequence shown here is derived from an EMBL/GenBank/DDBJ whole genome shotgun (WGS) entry which is preliminary data.</text>
</comment>
<dbReference type="AlphaFoldDB" id="A0ABD1E0P6"/>
<feature type="region of interest" description="Disordered" evidence="1">
    <location>
        <begin position="138"/>
        <end position="163"/>
    </location>
</feature>
<evidence type="ECO:0000313" key="2">
    <source>
        <dbReference type="EMBL" id="KAL1487562.1"/>
    </source>
</evidence>
<feature type="compositionally biased region" description="Polar residues" evidence="1">
    <location>
        <begin position="323"/>
        <end position="335"/>
    </location>
</feature>
<reference evidence="2 3" key="1">
    <citation type="submission" date="2024-05" db="EMBL/GenBank/DDBJ databases">
        <title>Genetic variation in Jamaican populations of the coffee berry borer (Hypothenemus hampei).</title>
        <authorList>
            <person name="Errbii M."/>
            <person name="Myrie A."/>
        </authorList>
    </citation>
    <scope>NUCLEOTIDE SEQUENCE [LARGE SCALE GENOMIC DNA]</scope>
    <source>
        <strain evidence="2">JA-Hopewell-2020-01-JO</strain>
        <tissue evidence="2">Whole body</tissue>
    </source>
</reference>
<evidence type="ECO:0000256" key="1">
    <source>
        <dbReference type="SAM" id="MobiDB-lite"/>
    </source>
</evidence>
<gene>
    <name evidence="2" type="ORF">ABEB36_015762</name>
</gene>
<protein>
    <submittedName>
        <fullName evidence="2">Uncharacterized protein</fullName>
    </submittedName>
</protein>
<dbReference type="Proteomes" id="UP001566132">
    <property type="component" value="Unassembled WGS sequence"/>
</dbReference>
<feature type="region of interest" description="Disordered" evidence="1">
    <location>
        <begin position="298"/>
        <end position="355"/>
    </location>
</feature>